<protein>
    <submittedName>
        <fullName evidence="1">tRNA dimethylallyltransferase, mitochondrial</fullName>
        <ecNumber evidence="1">2.5.1.75</ecNumber>
    </submittedName>
</protein>
<name>A0ACC3SQC4_9PEZI</name>
<keyword evidence="2" id="KW-1185">Reference proteome</keyword>
<evidence type="ECO:0000313" key="2">
    <source>
        <dbReference type="Proteomes" id="UP001320706"/>
    </source>
</evidence>
<dbReference type="EC" id="2.5.1.75" evidence="1"/>
<keyword evidence="1" id="KW-0808">Transferase</keyword>
<proteinExistence type="predicted"/>
<gene>
    <name evidence="1" type="primary">tit1</name>
    <name evidence="1" type="ORF">M8818_000401</name>
</gene>
<dbReference type="Proteomes" id="UP001320706">
    <property type="component" value="Unassembled WGS sequence"/>
</dbReference>
<dbReference type="EMBL" id="JAMKPW020000002">
    <property type="protein sequence ID" value="KAK8219985.1"/>
    <property type="molecule type" value="Genomic_DNA"/>
</dbReference>
<evidence type="ECO:0000313" key="1">
    <source>
        <dbReference type="EMBL" id="KAK8219985.1"/>
    </source>
</evidence>
<sequence>MFRSIIRCQTRRMSTTPSRLPLIAIVGATGTGKSELAVEIALKHNGEIINGDAMQLYQGLPIITNKIPTSERKGIPHHLLGCITLSEPTWTVANFVSSALAKIAEIRSRGRLPILVGGTHYYTQSLLFNESLTQKEENDGDAADPSAATTGTLSTEELEAKWPILSAPSEEMLAKLYEVDPVMANRWHPKDHRKIRRSLEIYLQTGRPASEIYDEQRQLRNPLNLGDASKDGAERSGEGEGADAGALRTRTLVLWVHAQNNALNTRLDARIDRMLAAGLLSEVETLASYADVLTSQGEPPDQSRGIWVAIGYKEFLTYRSALQEEEGKWNSKQLETLRAAAVERTQIATRQYAKRQVRWIRIKLAQALAAAGAKNNFYLLDSTDPGQWHHRVAARGVDLVSLFVAEEAMPEPESLSALAAESLRGDGDAVNSANGGFRQHCEVCDITAVRELDWLLHVRSKKHKKLVSKKRNPGWRPGMGPLREKDDVRVGKVKQTVEGGQETKQADSEP</sequence>
<organism evidence="1 2">
    <name type="scientific">Zalaria obscura</name>
    <dbReference type="NCBI Taxonomy" id="2024903"/>
    <lineage>
        <taxon>Eukaryota</taxon>
        <taxon>Fungi</taxon>
        <taxon>Dikarya</taxon>
        <taxon>Ascomycota</taxon>
        <taxon>Pezizomycotina</taxon>
        <taxon>Dothideomycetes</taxon>
        <taxon>Dothideomycetidae</taxon>
        <taxon>Dothideales</taxon>
        <taxon>Zalariaceae</taxon>
        <taxon>Zalaria</taxon>
    </lineage>
</organism>
<reference evidence="1" key="1">
    <citation type="submission" date="2024-02" db="EMBL/GenBank/DDBJ databases">
        <title>Metagenome Assembled Genome of Zalaria obscura JY119.</title>
        <authorList>
            <person name="Vighnesh L."/>
            <person name="Jagadeeshwari U."/>
            <person name="Venkata Ramana C."/>
            <person name="Sasikala C."/>
        </authorList>
    </citation>
    <scope>NUCLEOTIDE SEQUENCE</scope>
    <source>
        <strain evidence="1">JY119</strain>
    </source>
</reference>
<accession>A0ACC3SQC4</accession>
<comment type="caution">
    <text evidence="1">The sequence shown here is derived from an EMBL/GenBank/DDBJ whole genome shotgun (WGS) entry which is preliminary data.</text>
</comment>